<gene>
    <name evidence="2" type="ORF">DPX39_100152200</name>
</gene>
<reference evidence="2" key="1">
    <citation type="submission" date="2018-09" db="EMBL/GenBank/DDBJ databases">
        <title>whole genome sequence of T. equiperdum IVM-t1 strain.</title>
        <authorList>
            <person name="Suganuma K."/>
        </authorList>
    </citation>
    <scope>NUCLEOTIDE SEQUENCE [LARGE SCALE GENOMIC DNA]</scope>
    <source>
        <strain evidence="2">IVM-t1</strain>
    </source>
</reference>
<protein>
    <submittedName>
        <fullName evidence="2">Uncharacterized protein</fullName>
    </submittedName>
</protein>
<dbReference type="Proteomes" id="UP000266743">
    <property type="component" value="Chromosome 10"/>
</dbReference>
<proteinExistence type="predicted"/>
<sequence>MSVKLPHVSVQYQSHQHCQCDFCNSRRNLNAKKSALMTTVSHLREQQALHNCCCQCHDSLSQRNYDRKPQEPSFELDDPEHHPNQTELNAKMGRNGLQHGDEYTIPPGVRAAQQCLLNGSNGMAKTREEQEKDAMDDLDRLERLLVLEHKSRVKAAADAENFETLKRTGKGPRPIPFDAPEEQVRVKSATPPQGTIVMPGTVREAYDAAHRCSVTPPPHCEDSHRLQHVIEKVRTVARDPANRDNAAALGAVLHRQCGAGTPPVSREGVATPPIEGMKTIGTLNTYGPRPEGAGVVWCRGLNAVVDDGIGTSAALGNTDNRDLWKATLLKNQPTTTN</sequence>
<accession>A0A3L6KXB4</accession>
<comment type="caution">
    <text evidence="2">The sequence shown here is derived from an EMBL/GenBank/DDBJ whole genome shotgun (WGS) entry which is preliminary data.</text>
</comment>
<evidence type="ECO:0000313" key="2">
    <source>
        <dbReference type="EMBL" id="RHW69022.1"/>
    </source>
</evidence>
<feature type="region of interest" description="Disordered" evidence="1">
    <location>
        <begin position="65"/>
        <end position="87"/>
    </location>
</feature>
<name>A0A3L6KXB4_9TRYP</name>
<dbReference type="AlphaFoldDB" id="A0A3L6KXB4"/>
<dbReference type="EMBL" id="QSBY01000010">
    <property type="protein sequence ID" value="RHW69022.1"/>
    <property type="molecule type" value="Genomic_DNA"/>
</dbReference>
<organism evidence="2">
    <name type="scientific">Trypanosoma brucei equiperdum</name>
    <dbReference type="NCBI Taxonomy" id="630700"/>
    <lineage>
        <taxon>Eukaryota</taxon>
        <taxon>Discoba</taxon>
        <taxon>Euglenozoa</taxon>
        <taxon>Kinetoplastea</taxon>
        <taxon>Metakinetoplastina</taxon>
        <taxon>Trypanosomatida</taxon>
        <taxon>Trypanosomatidae</taxon>
        <taxon>Trypanosoma</taxon>
    </lineage>
</organism>
<evidence type="ECO:0000256" key="1">
    <source>
        <dbReference type="SAM" id="MobiDB-lite"/>
    </source>
</evidence>